<dbReference type="Gene3D" id="3.40.50.720">
    <property type="entry name" value="NAD(P)-binding Rossmann-like Domain"/>
    <property type="match status" value="1"/>
</dbReference>
<evidence type="ECO:0000256" key="5">
    <source>
        <dbReference type="ARBA" id="ARBA00022989"/>
    </source>
</evidence>
<comment type="subcellular location">
    <subcellularLocation>
        <location evidence="1">Membrane</location>
        <topology evidence="1">Multi-pass membrane protein</topology>
    </subcellularLocation>
</comment>
<dbReference type="Proteomes" id="UP000694925">
    <property type="component" value="Unplaced"/>
</dbReference>
<dbReference type="CTD" id="31726"/>
<dbReference type="RefSeq" id="XP_017876430.1">
    <property type="nucleotide sequence ID" value="XM_018020941.2"/>
</dbReference>
<comment type="function">
    <text evidence="9">Catalyzes the reduction of all-trans-retinal to all-trans-retinol in the presence of NADPH.</text>
</comment>
<dbReference type="InterPro" id="IPR036291">
    <property type="entry name" value="NAD(P)-bd_dom_sf"/>
</dbReference>
<keyword evidence="14" id="KW-1185">Reference proteome</keyword>
<reference evidence="15 16" key="1">
    <citation type="submission" date="2025-04" db="UniProtKB">
        <authorList>
            <consortium name="RefSeq"/>
        </authorList>
    </citation>
    <scope>IDENTIFICATION</scope>
    <source>
        <tissue evidence="15 16">Whole body</tissue>
    </source>
</reference>
<evidence type="ECO:0000256" key="3">
    <source>
        <dbReference type="ARBA" id="ARBA00022692"/>
    </source>
</evidence>
<keyword evidence="7" id="KW-0443">Lipid metabolism</keyword>
<evidence type="ECO:0000256" key="7">
    <source>
        <dbReference type="ARBA" id="ARBA00023098"/>
    </source>
</evidence>
<dbReference type="AlphaFoldDB" id="A0AAJ7IT64"/>
<dbReference type="PANTHER" id="PTHR24322">
    <property type="entry name" value="PKSB"/>
    <property type="match status" value="1"/>
</dbReference>
<evidence type="ECO:0000256" key="2">
    <source>
        <dbReference type="ARBA" id="ARBA00006484"/>
    </source>
</evidence>
<name>A0AAJ7IT64_9HYME</name>
<evidence type="ECO:0000256" key="13">
    <source>
        <dbReference type="SAM" id="Phobius"/>
    </source>
</evidence>
<keyword evidence="5 13" id="KW-1133">Transmembrane helix</keyword>
<organism evidence="14 15">
    <name type="scientific">Ceratina calcarata</name>
    <dbReference type="NCBI Taxonomy" id="156304"/>
    <lineage>
        <taxon>Eukaryota</taxon>
        <taxon>Metazoa</taxon>
        <taxon>Ecdysozoa</taxon>
        <taxon>Arthropoda</taxon>
        <taxon>Hexapoda</taxon>
        <taxon>Insecta</taxon>
        <taxon>Pterygota</taxon>
        <taxon>Neoptera</taxon>
        <taxon>Endopterygota</taxon>
        <taxon>Hymenoptera</taxon>
        <taxon>Apocrita</taxon>
        <taxon>Aculeata</taxon>
        <taxon>Apoidea</taxon>
        <taxon>Anthophila</taxon>
        <taxon>Apidae</taxon>
        <taxon>Ceratina</taxon>
        <taxon>Zadontomerus</taxon>
    </lineage>
</organism>
<keyword evidence="4" id="KW-0521">NADP</keyword>
<dbReference type="Pfam" id="PF00106">
    <property type="entry name" value="adh_short"/>
    <property type="match status" value="1"/>
</dbReference>
<feature type="transmembrane region" description="Helical" evidence="13">
    <location>
        <begin position="6"/>
        <end position="25"/>
    </location>
</feature>
<dbReference type="GO" id="GO:0005811">
    <property type="term" value="C:lipid droplet"/>
    <property type="evidence" value="ECO:0007669"/>
    <property type="project" value="TreeGrafter"/>
</dbReference>
<evidence type="ECO:0000256" key="6">
    <source>
        <dbReference type="ARBA" id="ARBA00023002"/>
    </source>
</evidence>
<evidence type="ECO:0000256" key="9">
    <source>
        <dbReference type="ARBA" id="ARBA00059620"/>
    </source>
</evidence>
<dbReference type="GeneID" id="108622835"/>
<keyword evidence="8 13" id="KW-0472">Membrane</keyword>
<protein>
    <recommendedName>
        <fullName evidence="10">Short-chain dehydrogenase/reductase 3</fullName>
    </recommendedName>
    <alternativeName>
        <fullName evidence="11">Retinal short-chain dehydrogenase/reductase 1</fullName>
    </alternativeName>
</protein>
<evidence type="ECO:0000313" key="17">
    <source>
        <dbReference type="RefSeq" id="XP_017876443.1"/>
    </source>
</evidence>
<proteinExistence type="inferred from homology"/>
<evidence type="ECO:0000256" key="8">
    <source>
        <dbReference type="ARBA" id="ARBA00023136"/>
    </source>
</evidence>
<dbReference type="PRINTS" id="PR00081">
    <property type="entry name" value="GDHRDH"/>
</dbReference>
<evidence type="ECO:0000256" key="4">
    <source>
        <dbReference type="ARBA" id="ARBA00022857"/>
    </source>
</evidence>
<evidence type="ECO:0000256" key="12">
    <source>
        <dbReference type="RuleBase" id="RU000363"/>
    </source>
</evidence>
<keyword evidence="6" id="KW-0560">Oxidoreductase</keyword>
<dbReference type="FunFam" id="3.40.50.720:FF:000131">
    <property type="entry name" value="Short-chain dehydrogenase/reductase 3"/>
    <property type="match status" value="1"/>
</dbReference>
<dbReference type="PRINTS" id="PR00080">
    <property type="entry name" value="SDRFAMILY"/>
</dbReference>
<dbReference type="CDD" id="cd05339">
    <property type="entry name" value="17beta-HSDXI-like_SDR_c"/>
    <property type="match status" value="1"/>
</dbReference>
<dbReference type="GO" id="GO:0016020">
    <property type="term" value="C:membrane"/>
    <property type="evidence" value="ECO:0007669"/>
    <property type="project" value="UniProtKB-SubCell"/>
</dbReference>
<evidence type="ECO:0000256" key="1">
    <source>
        <dbReference type="ARBA" id="ARBA00004141"/>
    </source>
</evidence>
<dbReference type="PANTHER" id="PTHR24322:SF736">
    <property type="entry name" value="RETINOL DEHYDROGENASE 10"/>
    <property type="match status" value="1"/>
</dbReference>
<dbReference type="KEGG" id="ccal:108622835"/>
<dbReference type="GO" id="GO:0052650">
    <property type="term" value="F:all-trans-retinol dehydrogenase (NADP+) activity"/>
    <property type="evidence" value="ECO:0007669"/>
    <property type="project" value="UniProtKB-ARBA"/>
</dbReference>
<keyword evidence="3 13" id="KW-0812">Transmembrane</keyword>
<dbReference type="RefSeq" id="XP_017876438.1">
    <property type="nucleotide sequence ID" value="XM_018020949.2"/>
</dbReference>
<comment type="similarity">
    <text evidence="2 12">Belongs to the short-chain dehydrogenases/reductases (SDR) family.</text>
</comment>
<evidence type="ECO:0000313" key="15">
    <source>
        <dbReference type="RefSeq" id="XP_017876430.1"/>
    </source>
</evidence>
<dbReference type="SUPFAM" id="SSF51735">
    <property type="entry name" value="NAD(P)-binding Rossmann-fold domains"/>
    <property type="match status" value="1"/>
</dbReference>
<evidence type="ECO:0000256" key="11">
    <source>
        <dbReference type="ARBA" id="ARBA00082544"/>
    </source>
</evidence>
<dbReference type="RefSeq" id="XP_017876450.1">
    <property type="nucleotide sequence ID" value="XM_018020961.2"/>
</dbReference>
<gene>
    <name evidence="15 16 17 18" type="primary">LOC108622835</name>
</gene>
<accession>A0AAJ7IT64</accession>
<evidence type="ECO:0000256" key="10">
    <source>
        <dbReference type="ARBA" id="ARBA00068717"/>
    </source>
</evidence>
<dbReference type="InterPro" id="IPR002347">
    <property type="entry name" value="SDR_fam"/>
</dbReference>
<sequence>MVNAYGGILLVADVLLLILKVLYYIGEAIYRLIVPVEEKSVAGEIVLVTGAGHGIGKELALKYASLGATVVCWDLNQEGNNATVNEIKQLGKTKAYGYKCDVSNREEVFKTAEKVREEVGNVTILINNAGIMACHPFLEHTPEEIKQMLNVNVLGQCWTVQAFLPSMLQKNYGHIVALSSMCGLVGLPNVVPYCASKFAVRGLMESLEEEVRVMCQAKTIKSNINFTTIYPYMVDTGLCKKPRIRFPSIMGQVPPKEAAAKITNAQRRNIAEATIPGHWLYVNSTWRTFPRLAFHRILDFFDSGLEPAD</sequence>
<dbReference type="RefSeq" id="XP_017876443.1">
    <property type="nucleotide sequence ID" value="XM_018020954.2"/>
</dbReference>
<evidence type="ECO:0000313" key="16">
    <source>
        <dbReference type="RefSeq" id="XP_017876438.1"/>
    </source>
</evidence>
<evidence type="ECO:0000313" key="14">
    <source>
        <dbReference type="Proteomes" id="UP000694925"/>
    </source>
</evidence>
<evidence type="ECO:0000313" key="18">
    <source>
        <dbReference type="RefSeq" id="XP_017876450.1"/>
    </source>
</evidence>